<evidence type="ECO:0000256" key="1">
    <source>
        <dbReference type="SAM" id="Coils"/>
    </source>
</evidence>
<dbReference type="eggNOG" id="ENOG5030VBC">
    <property type="taxonomic scope" value="Bacteria"/>
</dbReference>
<dbReference type="AlphaFoldDB" id="T0KD92"/>
<comment type="caution">
    <text evidence="2">The sequence shown here is derived from an EMBL/GenBank/DDBJ whole genome shotgun (WGS) entry which is preliminary data.</text>
</comment>
<keyword evidence="3" id="KW-1185">Reference proteome</keyword>
<dbReference type="STRING" id="1346791.M529_14415"/>
<evidence type="ECO:0000313" key="3">
    <source>
        <dbReference type="Proteomes" id="UP000015523"/>
    </source>
</evidence>
<dbReference type="RefSeq" id="WP_021318646.1">
    <property type="nucleotide sequence ID" value="NZ_AUWY01000100.1"/>
</dbReference>
<dbReference type="EMBL" id="AUWY01000100">
    <property type="protein sequence ID" value="EQB31508.1"/>
    <property type="molecule type" value="Genomic_DNA"/>
</dbReference>
<feature type="coiled-coil region" evidence="1">
    <location>
        <begin position="161"/>
        <end position="188"/>
    </location>
</feature>
<keyword evidence="1" id="KW-0175">Coiled coil</keyword>
<name>T0KD92_9SPHN</name>
<protein>
    <submittedName>
        <fullName evidence="2">Uncharacterized protein</fullName>
    </submittedName>
</protein>
<proteinExistence type="predicted"/>
<organism evidence="2 3">
    <name type="scientific">Sphingobium ummariense RL-3</name>
    <dbReference type="NCBI Taxonomy" id="1346791"/>
    <lineage>
        <taxon>Bacteria</taxon>
        <taxon>Pseudomonadati</taxon>
        <taxon>Pseudomonadota</taxon>
        <taxon>Alphaproteobacteria</taxon>
        <taxon>Sphingomonadales</taxon>
        <taxon>Sphingomonadaceae</taxon>
        <taxon>Sphingobium</taxon>
    </lineage>
</organism>
<evidence type="ECO:0000313" key="2">
    <source>
        <dbReference type="EMBL" id="EQB31508.1"/>
    </source>
</evidence>
<sequence length="193" mass="21204">MSLSEMIDGFASALAATKNQLAQVTGEIEQAKAERNKIEWAPVHTEEIVAAFERGLVNAEASFLGRMSWFLSDREMREPGAAEKVGNAQPSLLMIGGMPPAADRGAILPFSALGKDQREIDVAAVTYFMRDIIRAQLPAMVERIWPAAKHGMKKMDRMAKLREVDSKLRKLEAEATRLKDEINAAIGAVRPAN</sequence>
<feature type="coiled-coil region" evidence="1">
    <location>
        <begin position="14"/>
        <end position="41"/>
    </location>
</feature>
<dbReference type="Proteomes" id="UP000015523">
    <property type="component" value="Unassembled WGS sequence"/>
</dbReference>
<dbReference type="PATRIC" id="fig|1346791.3.peg.2774"/>
<reference evidence="2 3" key="1">
    <citation type="journal article" date="2013" name="Genome Announc.">
        <title>Draft Genome Sequence of Sphingobium ummariense Strain RL-3, a Hexachlorocyclohexane-Degrading Bacterium.</title>
        <authorList>
            <person name="Kohli P."/>
            <person name="Dua A."/>
            <person name="Sangwan N."/>
            <person name="Oldach P."/>
            <person name="Khurana J.P."/>
            <person name="Lal R."/>
        </authorList>
    </citation>
    <scope>NUCLEOTIDE SEQUENCE [LARGE SCALE GENOMIC DNA]</scope>
    <source>
        <strain evidence="2 3">RL-3</strain>
    </source>
</reference>
<gene>
    <name evidence="2" type="ORF">M529_14415</name>
</gene>
<accession>T0KD92</accession>